<keyword evidence="1" id="KW-0378">Hydrolase</keyword>
<keyword evidence="2" id="KW-0624">Polysaccharide degradation</keyword>
<dbReference type="InterPro" id="IPR036116">
    <property type="entry name" value="FN3_sf"/>
</dbReference>
<sequence>MTLKDDRESITLRWAYPLGAQGKVRVSGAPKGQQQRPFEDLPVGSTSYVVHGLDQGTDFCFEIAVVYSGNTLGRAKPVCTARQG</sequence>
<dbReference type="GO" id="GO:0000272">
    <property type="term" value="P:polysaccharide catabolic process"/>
    <property type="evidence" value="ECO:0007669"/>
    <property type="project" value="UniProtKB-KW"/>
</dbReference>
<keyword evidence="1" id="KW-0326">Glycosidase</keyword>
<reference evidence="3 4" key="2">
    <citation type="submission" date="2020-03" db="EMBL/GenBank/DDBJ databases">
        <authorList>
            <person name="Ichikawa N."/>
            <person name="Kimura A."/>
            <person name="Kitahashi Y."/>
            <person name="Uohara A."/>
        </authorList>
    </citation>
    <scope>NUCLEOTIDE SEQUENCE [LARGE SCALE GENOMIC DNA]</scope>
    <source>
        <strain evidence="3 4">NBRC 107702</strain>
    </source>
</reference>
<dbReference type="EMBL" id="AP022870">
    <property type="protein sequence ID" value="BCB73610.1"/>
    <property type="molecule type" value="Genomic_DNA"/>
</dbReference>
<evidence type="ECO:0000256" key="2">
    <source>
        <dbReference type="ARBA" id="ARBA00023326"/>
    </source>
</evidence>
<accession>A0A6F8XIH3</accession>
<gene>
    <name evidence="3" type="ORF">Pflav_000200</name>
</gene>
<dbReference type="InterPro" id="IPR013783">
    <property type="entry name" value="Ig-like_fold"/>
</dbReference>
<protein>
    <recommendedName>
        <fullName evidence="5">Fibronectin type-III domain-containing protein</fullName>
    </recommendedName>
</protein>
<reference evidence="3 4" key="1">
    <citation type="submission" date="2020-03" db="EMBL/GenBank/DDBJ databases">
        <title>Whole genome shotgun sequence of Phytohabitans flavus NBRC 107702.</title>
        <authorList>
            <person name="Komaki H."/>
            <person name="Tamura T."/>
        </authorList>
    </citation>
    <scope>NUCLEOTIDE SEQUENCE [LARGE SCALE GENOMIC DNA]</scope>
    <source>
        <strain evidence="3 4">NBRC 107702</strain>
    </source>
</reference>
<proteinExistence type="predicted"/>
<evidence type="ECO:0008006" key="5">
    <source>
        <dbReference type="Google" id="ProtNLM"/>
    </source>
</evidence>
<evidence type="ECO:0000313" key="4">
    <source>
        <dbReference type="Proteomes" id="UP000502508"/>
    </source>
</evidence>
<dbReference type="KEGG" id="pfla:Pflav_000200"/>
<organism evidence="3 4">
    <name type="scientific">Phytohabitans flavus</name>
    <dbReference type="NCBI Taxonomy" id="1076124"/>
    <lineage>
        <taxon>Bacteria</taxon>
        <taxon>Bacillati</taxon>
        <taxon>Actinomycetota</taxon>
        <taxon>Actinomycetes</taxon>
        <taxon>Micromonosporales</taxon>
        <taxon>Micromonosporaceae</taxon>
    </lineage>
</organism>
<keyword evidence="2" id="KW-0119">Carbohydrate metabolism</keyword>
<dbReference type="SUPFAM" id="SSF49265">
    <property type="entry name" value="Fibronectin type III"/>
    <property type="match status" value="1"/>
</dbReference>
<dbReference type="InterPro" id="IPR003961">
    <property type="entry name" value="FN3_dom"/>
</dbReference>
<dbReference type="CDD" id="cd00063">
    <property type="entry name" value="FN3"/>
    <property type="match status" value="1"/>
</dbReference>
<dbReference type="Proteomes" id="UP000502508">
    <property type="component" value="Chromosome"/>
</dbReference>
<name>A0A6F8XIH3_9ACTN</name>
<dbReference type="RefSeq" id="WP_232070866.1">
    <property type="nucleotide sequence ID" value="NZ_AP022870.1"/>
</dbReference>
<evidence type="ECO:0000256" key="1">
    <source>
        <dbReference type="ARBA" id="ARBA00023295"/>
    </source>
</evidence>
<dbReference type="Gene3D" id="2.60.40.10">
    <property type="entry name" value="Immunoglobulins"/>
    <property type="match status" value="1"/>
</dbReference>
<dbReference type="GO" id="GO:0016798">
    <property type="term" value="F:hydrolase activity, acting on glycosyl bonds"/>
    <property type="evidence" value="ECO:0007669"/>
    <property type="project" value="UniProtKB-KW"/>
</dbReference>
<keyword evidence="4" id="KW-1185">Reference proteome</keyword>
<evidence type="ECO:0000313" key="3">
    <source>
        <dbReference type="EMBL" id="BCB73610.1"/>
    </source>
</evidence>
<dbReference type="AlphaFoldDB" id="A0A6F8XIH3"/>